<dbReference type="EMBL" id="WHOC01000137">
    <property type="protein sequence ID" value="NOU88977.1"/>
    <property type="molecule type" value="Genomic_DNA"/>
</dbReference>
<proteinExistence type="predicted"/>
<organism evidence="1 2">
    <name type="scientific">Paenibacillus germinis</name>
    <dbReference type="NCBI Taxonomy" id="2654979"/>
    <lineage>
        <taxon>Bacteria</taxon>
        <taxon>Bacillati</taxon>
        <taxon>Bacillota</taxon>
        <taxon>Bacilli</taxon>
        <taxon>Bacillales</taxon>
        <taxon>Paenibacillaceae</taxon>
        <taxon>Paenibacillus</taxon>
    </lineage>
</organism>
<protein>
    <submittedName>
        <fullName evidence="1">Uncharacterized protein</fullName>
    </submittedName>
</protein>
<comment type="caution">
    <text evidence="1">The sequence shown here is derived from an EMBL/GenBank/DDBJ whole genome shotgun (WGS) entry which is preliminary data.</text>
</comment>
<evidence type="ECO:0000313" key="1">
    <source>
        <dbReference type="EMBL" id="NOU88977.1"/>
    </source>
</evidence>
<keyword evidence="2" id="KW-1185">Reference proteome</keyword>
<reference evidence="1 2" key="1">
    <citation type="submission" date="2019-10" db="EMBL/GenBank/DDBJ databases">
        <title>Description of Paenibacillus choica sp. nov.</title>
        <authorList>
            <person name="Carlier A."/>
            <person name="Qi S."/>
        </authorList>
    </citation>
    <scope>NUCLEOTIDE SEQUENCE [LARGE SCALE GENOMIC DNA]</scope>
    <source>
        <strain evidence="1 2">LMG 31460</strain>
    </source>
</reference>
<dbReference type="RefSeq" id="WP_171691944.1">
    <property type="nucleotide sequence ID" value="NZ_WHOC01000137.1"/>
</dbReference>
<dbReference type="Proteomes" id="UP000658690">
    <property type="component" value="Unassembled WGS sequence"/>
</dbReference>
<gene>
    <name evidence="1" type="ORF">GC102_24980</name>
</gene>
<accession>A0ABX1Z731</accession>
<name>A0ABX1Z731_9BACL</name>
<evidence type="ECO:0000313" key="2">
    <source>
        <dbReference type="Proteomes" id="UP000658690"/>
    </source>
</evidence>
<sequence length="206" mass="21757">MTVQLKRVNGTSVFFANTSVSTKGVGTLNEAFLSITNLDRGVLSNLIDFRLNGHKLATIRTRAVGSKTTIVTLFFGKEIRGLTTARFRITTNGNTSNVSGFVDGKQIVPFTIRCNNGKCKGPDSIKFKNGGTLTITVSPQLERALRLVSNKLTKEVQAFLDKLPPQGACQIACIAAGAACSAACSVIFPPCVIACAVAQAACIALC</sequence>